<protein>
    <submittedName>
        <fullName evidence="2">Uncharacterized protein</fullName>
    </submittedName>
</protein>
<keyword evidence="1" id="KW-0812">Transmembrane</keyword>
<evidence type="ECO:0000256" key="1">
    <source>
        <dbReference type="SAM" id="Phobius"/>
    </source>
</evidence>
<keyword evidence="1" id="KW-1133">Transmembrane helix</keyword>
<gene>
    <name evidence="2" type="ORF">BWZ43_11230</name>
</gene>
<dbReference type="EMBL" id="MTLA01000123">
    <property type="protein sequence ID" value="OOP68254.1"/>
    <property type="molecule type" value="Genomic_DNA"/>
</dbReference>
<organism evidence="2 3">
    <name type="scientific">Heyndrickxia oleronia</name>
    <dbReference type="NCBI Taxonomy" id="38875"/>
    <lineage>
        <taxon>Bacteria</taxon>
        <taxon>Bacillati</taxon>
        <taxon>Bacillota</taxon>
        <taxon>Bacilli</taxon>
        <taxon>Bacillales</taxon>
        <taxon>Bacillaceae</taxon>
        <taxon>Heyndrickxia</taxon>
    </lineage>
</organism>
<keyword evidence="3" id="KW-1185">Reference proteome</keyword>
<dbReference type="AlphaFoldDB" id="A0A8E2LFL1"/>
<keyword evidence="1" id="KW-0472">Membrane</keyword>
<accession>A0A8E2LFL1</accession>
<evidence type="ECO:0000313" key="2">
    <source>
        <dbReference type="EMBL" id="OOP68254.1"/>
    </source>
</evidence>
<evidence type="ECO:0000313" key="3">
    <source>
        <dbReference type="Proteomes" id="UP000189761"/>
    </source>
</evidence>
<comment type="caution">
    <text evidence="2">The sequence shown here is derived from an EMBL/GenBank/DDBJ whole genome shotgun (WGS) entry which is preliminary data.</text>
</comment>
<dbReference type="Proteomes" id="UP000189761">
    <property type="component" value="Unassembled WGS sequence"/>
</dbReference>
<reference evidence="2 3" key="1">
    <citation type="submission" date="2017-01" db="EMBL/GenBank/DDBJ databases">
        <title>Draft genome sequence of Bacillus oleronius.</title>
        <authorList>
            <person name="Allam M."/>
        </authorList>
    </citation>
    <scope>NUCLEOTIDE SEQUENCE [LARGE SCALE GENOMIC DNA]</scope>
    <source>
        <strain evidence="2 3">DSM 9356</strain>
    </source>
</reference>
<name>A0A8E2LFL1_9BACI</name>
<feature type="transmembrane region" description="Helical" evidence="1">
    <location>
        <begin position="12"/>
        <end position="32"/>
    </location>
</feature>
<proteinExistence type="predicted"/>
<sequence length="61" mass="7355">MPISIFGFQALWSPFFIITILFMTVLYFLITIKWRKDFKNSEPLTKKQAIYFIISMILLYL</sequence>